<keyword evidence="2" id="KW-0808">Transferase</keyword>
<name>A0A381NA67_9ZZZZ</name>
<dbReference type="GO" id="GO:0032259">
    <property type="term" value="P:methylation"/>
    <property type="evidence" value="ECO:0007669"/>
    <property type="project" value="UniProtKB-KW"/>
</dbReference>
<reference evidence="4" key="1">
    <citation type="submission" date="2018-05" db="EMBL/GenBank/DDBJ databases">
        <authorList>
            <person name="Lanie J.A."/>
            <person name="Ng W.-L."/>
            <person name="Kazmierczak K.M."/>
            <person name="Andrzejewski T.M."/>
            <person name="Davidsen T.M."/>
            <person name="Wayne K.J."/>
            <person name="Tettelin H."/>
            <person name="Glass J.I."/>
            <person name="Rusch D."/>
            <person name="Podicherti R."/>
            <person name="Tsui H.-C.T."/>
            <person name="Winkler M.E."/>
        </authorList>
    </citation>
    <scope>NUCLEOTIDE SEQUENCE</scope>
</reference>
<dbReference type="PANTHER" id="PTHR10509:SF14">
    <property type="entry name" value="CAFFEOYL-COA O-METHYLTRANSFERASE 3-RELATED"/>
    <property type="match status" value="1"/>
</dbReference>
<evidence type="ECO:0000256" key="2">
    <source>
        <dbReference type="ARBA" id="ARBA00022679"/>
    </source>
</evidence>
<dbReference type="AlphaFoldDB" id="A0A381NA67"/>
<gene>
    <name evidence="4" type="ORF">METZ01_LOCUS4364</name>
</gene>
<sequence>MADHRSFFLDEALQDYVLDHTTAADDVQDSLAAATRELGPWARMQVARDQAAFLSMLVAAVRPRLAVEVGTFTGASSLAIARALPDGGRLLCCDVSEEWTDIARRHWEAAGLADRIDLVIAPAIQTLRALPEDTVVDFAFIDADKTGYLAYYEELVPRLSAHGLLVVDNVLWSGRVLDPSADDDDTVALRAFNARVVGDDRVEVVMLSVGDGVTLVRKR</sequence>
<keyword evidence="3" id="KW-0949">S-adenosyl-L-methionine</keyword>
<dbReference type="CDD" id="cd02440">
    <property type="entry name" value="AdoMet_MTases"/>
    <property type="match status" value="1"/>
</dbReference>
<dbReference type="Pfam" id="PF01596">
    <property type="entry name" value="Methyltransf_3"/>
    <property type="match status" value="1"/>
</dbReference>
<evidence type="ECO:0008006" key="5">
    <source>
        <dbReference type="Google" id="ProtNLM"/>
    </source>
</evidence>
<evidence type="ECO:0000256" key="1">
    <source>
        <dbReference type="ARBA" id="ARBA00022603"/>
    </source>
</evidence>
<organism evidence="4">
    <name type="scientific">marine metagenome</name>
    <dbReference type="NCBI Taxonomy" id="408172"/>
    <lineage>
        <taxon>unclassified sequences</taxon>
        <taxon>metagenomes</taxon>
        <taxon>ecological metagenomes</taxon>
    </lineage>
</organism>
<evidence type="ECO:0000313" key="4">
    <source>
        <dbReference type="EMBL" id="SUZ51510.1"/>
    </source>
</evidence>
<dbReference type="InterPro" id="IPR050362">
    <property type="entry name" value="Cation-dep_OMT"/>
</dbReference>
<dbReference type="PROSITE" id="PS51682">
    <property type="entry name" value="SAM_OMT_I"/>
    <property type="match status" value="1"/>
</dbReference>
<dbReference type="PANTHER" id="PTHR10509">
    <property type="entry name" value="O-METHYLTRANSFERASE-RELATED"/>
    <property type="match status" value="1"/>
</dbReference>
<dbReference type="Gene3D" id="3.40.50.150">
    <property type="entry name" value="Vaccinia Virus protein VP39"/>
    <property type="match status" value="1"/>
</dbReference>
<accession>A0A381NA67</accession>
<protein>
    <recommendedName>
        <fullName evidence="5">O-methyltransferase domain-containing protein</fullName>
    </recommendedName>
</protein>
<dbReference type="InterPro" id="IPR002935">
    <property type="entry name" value="SAM_O-MeTrfase"/>
</dbReference>
<keyword evidence="1" id="KW-0489">Methyltransferase</keyword>
<dbReference type="GO" id="GO:0008757">
    <property type="term" value="F:S-adenosylmethionine-dependent methyltransferase activity"/>
    <property type="evidence" value="ECO:0007669"/>
    <property type="project" value="TreeGrafter"/>
</dbReference>
<dbReference type="EMBL" id="UINC01000223">
    <property type="protein sequence ID" value="SUZ51510.1"/>
    <property type="molecule type" value="Genomic_DNA"/>
</dbReference>
<dbReference type="SUPFAM" id="SSF53335">
    <property type="entry name" value="S-adenosyl-L-methionine-dependent methyltransferases"/>
    <property type="match status" value="1"/>
</dbReference>
<proteinExistence type="predicted"/>
<dbReference type="GO" id="GO:0008171">
    <property type="term" value="F:O-methyltransferase activity"/>
    <property type="evidence" value="ECO:0007669"/>
    <property type="project" value="InterPro"/>
</dbReference>
<dbReference type="InterPro" id="IPR029063">
    <property type="entry name" value="SAM-dependent_MTases_sf"/>
</dbReference>
<evidence type="ECO:0000256" key="3">
    <source>
        <dbReference type="ARBA" id="ARBA00022691"/>
    </source>
</evidence>